<evidence type="ECO:0000313" key="2">
    <source>
        <dbReference type="Proteomes" id="UP001196565"/>
    </source>
</evidence>
<gene>
    <name evidence="1" type="ORF">KPL78_26310</name>
</gene>
<keyword evidence="2" id="KW-1185">Reference proteome</keyword>
<organism evidence="1 2">
    <name type="scientific">Roseomonas alba</name>
    <dbReference type="NCBI Taxonomy" id="2846776"/>
    <lineage>
        <taxon>Bacteria</taxon>
        <taxon>Pseudomonadati</taxon>
        <taxon>Pseudomonadota</taxon>
        <taxon>Alphaproteobacteria</taxon>
        <taxon>Acetobacterales</taxon>
        <taxon>Roseomonadaceae</taxon>
        <taxon>Roseomonas</taxon>
    </lineage>
</organism>
<dbReference type="EMBL" id="JAHYBZ010000011">
    <property type="protein sequence ID" value="MBW6401393.1"/>
    <property type="molecule type" value="Genomic_DNA"/>
</dbReference>
<dbReference type="SUPFAM" id="SSF56235">
    <property type="entry name" value="N-terminal nucleophile aminohydrolases (Ntn hydrolases)"/>
    <property type="match status" value="1"/>
</dbReference>
<dbReference type="Proteomes" id="UP001196565">
    <property type="component" value="Unassembled WGS sequence"/>
</dbReference>
<dbReference type="RefSeq" id="WP_219766021.1">
    <property type="nucleotide sequence ID" value="NZ_JAHYBZ010000011.1"/>
</dbReference>
<dbReference type="InterPro" id="IPR029055">
    <property type="entry name" value="Ntn_hydrolases_N"/>
</dbReference>
<protein>
    <submittedName>
        <fullName evidence="1">Uncharacterized protein</fullName>
    </submittedName>
</protein>
<dbReference type="Gene3D" id="3.60.20.10">
    <property type="entry name" value="Glutamine Phosphoribosylpyrophosphate, subunit 1, domain 1"/>
    <property type="match status" value="1"/>
</dbReference>
<reference evidence="1 2" key="1">
    <citation type="submission" date="2021-07" db="EMBL/GenBank/DDBJ databases">
        <authorList>
            <person name="So Y."/>
        </authorList>
    </citation>
    <scope>NUCLEOTIDE SEQUENCE [LARGE SCALE GENOMIC DNA]</scope>
    <source>
        <strain evidence="1 2">HJA6</strain>
    </source>
</reference>
<comment type="caution">
    <text evidence="1">The sequence shown here is derived from an EMBL/GenBank/DDBJ whole genome shotgun (WGS) entry which is preliminary data.</text>
</comment>
<accession>A0ABS7AGU8</accession>
<proteinExistence type="predicted"/>
<name>A0ABS7AGU8_9PROT</name>
<evidence type="ECO:0000313" key="1">
    <source>
        <dbReference type="EMBL" id="MBW6401393.1"/>
    </source>
</evidence>
<sequence>MTVIVSVKINDGIVMAADSAGTMESGQIYAHAHKIANLCEGLSIGAMSTGSGGIGNESVETLLKDLRRRFAGLSAGHRDWRLDPETYTVEKVADRLRSFLFEEKAAVCADPTNIQVRVCGYSAGRPLAEIWEVNLTQQACPPPRRVMDESLFGVLWDGQYEALNRLILGIGFDIDAVLIRHGMAPQQAADLQKRLVKDLYATLAVPAMPIQDAIDLARFLVETTIGFVRFAVFLPKSVGGSVEIATITKHEGFRWVQRKSFHLPDEPRER</sequence>